<keyword evidence="2" id="KW-1185">Reference proteome</keyword>
<dbReference type="EMBL" id="PP496417">
    <property type="protein sequence ID" value="WYV99820.1"/>
    <property type="molecule type" value="Genomic_DNA"/>
</dbReference>
<gene>
    <name evidence="1" type="ORF">Roomu2_00140</name>
</gene>
<reference evidence="1 2" key="1">
    <citation type="submission" date="2024-03" db="EMBL/GenBank/DDBJ databases">
        <title>Isolation and characterization of a phage collection against Pseudomonas putida.</title>
        <authorList>
            <person name="Brauer A."/>
            <person name="Rosendahl S."/>
            <person name="Kangsep A."/>
            <person name="Rikberg R."/>
            <person name="Lewanczyk A.C."/>
            <person name="Horak R."/>
            <person name="Tamman H."/>
        </authorList>
    </citation>
    <scope>NUCLEOTIDE SEQUENCE [LARGE SCALE GENOMIC DNA]</scope>
</reference>
<evidence type="ECO:0000313" key="2">
    <source>
        <dbReference type="Proteomes" id="UP001449595"/>
    </source>
</evidence>
<name>A0AAX4MYJ0_9CAUD</name>
<accession>A0AAX4MYJ0</accession>
<evidence type="ECO:0000313" key="1">
    <source>
        <dbReference type="EMBL" id="WYV99820.1"/>
    </source>
</evidence>
<proteinExistence type="predicted"/>
<organism evidence="1 2">
    <name type="scientific">Pseudomonas phage vB_PpuM-Roomu-2</name>
    <dbReference type="NCBI Taxonomy" id="3132621"/>
    <lineage>
        <taxon>Viruses</taxon>
        <taxon>Duplodnaviria</taxon>
        <taxon>Heunggongvirae</taxon>
        <taxon>Uroviricota</taxon>
        <taxon>Caudoviricetes</taxon>
        <taxon>Vandenendeviridae</taxon>
        <taxon>Gorskivirinae</taxon>
        <taxon>Tartuvirus</taxon>
        <taxon>Tartuvirus roomu2</taxon>
    </lineage>
</organism>
<sequence>MSKFYTGVGSRETPAVVLDLMREMARIFAGKGLTLRSGAADGADQAFELGWLDWYVKQTPWPGPGEQRAELYLPWNGFNKHDDYGCFSANMSLAILRKVSEAQEIAKSLHPAWDAVKKDGTPVLSQAAKKLHTRNVYQVLGQTLDEPSRFLVGYAKLDKQGNPKGGTATAMKLAERYGVTVYNLYKDEHFMKFDEYVRQNS</sequence>
<dbReference type="Proteomes" id="UP001449595">
    <property type="component" value="Segment"/>
</dbReference>
<protein>
    <submittedName>
        <fullName evidence="1">DprA-like DNA recombination-mediator protein</fullName>
    </submittedName>
</protein>